<dbReference type="InterPro" id="IPR036388">
    <property type="entry name" value="WH-like_DNA-bd_sf"/>
</dbReference>
<feature type="domain" description="Plectin/eS10 N-terminal" evidence="7">
    <location>
        <begin position="72"/>
        <end position="164"/>
    </location>
</feature>
<feature type="region of interest" description="Disordered" evidence="6">
    <location>
        <begin position="25"/>
        <end position="47"/>
    </location>
</feature>
<dbReference type="GO" id="GO:0022627">
    <property type="term" value="C:cytosolic small ribosomal subunit"/>
    <property type="evidence" value="ECO:0007669"/>
    <property type="project" value="TreeGrafter"/>
</dbReference>
<gene>
    <name evidence="8" type="ORF">TMSB3V08_LOCUS10962</name>
</gene>
<dbReference type="GO" id="GO:0003735">
    <property type="term" value="F:structural constituent of ribosome"/>
    <property type="evidence" value="ECO:0007669"/>
    <property type="project" value="TreeGrafter"/>
</dbReference>
<accession>A0A7R9HTX8</accession>
<feature type="region of interest" description="Disordered" evidence="6">
    <location>
        <begin position="161"/>
        <end position="208"/>
    </location>
</feature>
<name>A0A7R9HTX8_9NEOP</name>
<dbReference type="GO" id="GO:0003723">
    <property type="term" value="F:RNA binding"/>
    <property type="evidence" value="ECO:0007669"/>
    <property type="project" value="TreeGrafter"/>
</dbReference>
<dbReference type="FunFam" id="1.10.10.10:FF:000025">
    <property type="entry name" value="40S ribosomal protein S10"/>
    <property type="match status" value="1"/>
</dbReference>
<comment type="subcellular location">
    <subcellularLocation>
        <location evidence="1">Cytoplasm</location>
    </subcellularLocation>
</comment>
<evidence type="ECO:0000256" key="6">
    <source>
        <dbReference type="SAM" id="MobiDB-lite"/>
    </source>
</evidence>
<keyword evidence="5" id="KW-0687">Ribonucleoprotein</keyword>
<evidence type="ECO:0000256" key="1">
    <source>
        <dbReference type="ARBA" id="ARBA00004496"/>
    </source>
</evidence>
<protein>
    <recommendedName>
        <fullName evidence="7">Plectin/eS10 N-terminal domain-containing protein</fullName>
    </recommendedName>
</protein>
<evidence type="ECO:0000259" key="7">
    <source>
        <dbReference type="Pfam" id="PF03501"/>
    </source>
</evidence>
<dbReference type="InterPro" id="IPR005326">
    <property type="entry name" value="Plectin_eS10_N"/>
</dbReference>
<keyword evidence="4" id="KW-0689">Ribosomal protein</keyword>
<dbReference type="Gene3D" id="1.10.10.10">
    <property type="entry name" value="Winged helix-like DNA-binding domain superfamily/Winged helix DNA-binding domain"/>
    <property type="match status" value="1"/>
</dbReference>
<proteinExistence type="inferred from homology"/>
<dbReference type="Pfam" id="PF03501">
    <property type="entry name" value="S10_plectin"/>
    <property type="match status" value="1"/>
</dbReference>
<sequence>MEELHKVGEPTINIRMEIGPDPIPIASASVDWSDDRQSESVSDCDELPQNLNAEDPAADIAEDSEYSESMLMPKKNRVSIYEYLFKEGVMVAKKDFHAPKHPELEAIPNLQVIKAMQSLKSRGYVSEQFAWRHFYWYLTNEGINYLRNYLHLPAEIVPATLKRQTRPETARPRPTAPRSEGPRPAADRDAYRRTPGAGAAGPDKKGDVGAGTGELEFVSLKKFQIQEYGWHRIVKCSIQPGASQLPPSWLYSPDTSGPRHLSKTSSKTSHMQVLLPSYLPGLICCQY</sequence>
<feature type="compositionally biased region" description="Low complexity" evidence="6">
    <location>
        <begin position="172"/>
        <end position="184"/>
    </location>
</feature>
<evidence type="ECO:0000256" key="2">
    <source>
        <dbReference type="ARBA" id="ARBA00007278"/>
    </source>
</evidence>
<comment type="similarity">
    <text evidence="2">Belongs to the eukaryotic ribosomal protein eS10 family.</text>
</comment>
<dbReference type="GO" id="GO:0002181">
    <property type="term" value="P:cytoplasmic translation"/>
    <property type="evidence" value="ECO:0007669"/>
    <property type="project" value="UniProtKB-ARBA"/>
</dbReference>
<organism evidence="8">
    <name type="scientific">Timema monikensis</name>
    <dbReference type="NCBI Taxonomy" id="170555"/>
    <lineage>
        <taxon>Eukaryota</taxon>
        <taxon>Metazoa</taxon>
        <taxon>Ecdysozoa</taxon>
        <taxon>Arthropoda</taxon>
        <taxon>Hexapoda</taxon>
        <taxon>Insecta</taxon>
        <taxon>Pterygota</taxon>
        <taxon>Neoptera</taxon>
        <taxon>Polyneoptera</taxon>
        <taxon>Phasmatodea</taxon>
        <taxon>Timematodea</taxon>
        <taxon>Timematoidea</taxon>
        <taxon>Timematidae</taxon>
        <taxon>Timema</taxon>
    </lineage>
</organism>
<dbReference type="EMBL" id="OB797412">
    <property type="protein sequence ID" value="CAD7434309.1"/>
    <property type="molecule type" value="Genomic_DNA"/>
</dbReference>
<evidence type="ECO:0000256" key="5">
    <source>
        <dbReference type="ARBA" id="ARBA00023274"/>
    </source>
</evidence>
<dbReference type="PANTHER" id="PTHR12146:SF0">
    <property type="entry name" value="RIBOSOMAL PROTEIN S10"/>
    <property type="match status" value="1"/>
</dbReference>
<keyword evidence="3" id="KW-0963">Cytoplasm</keyword>
<dbReference type="AlphaFoldDB" id="A0A7R9HTX8"/>
<evidence type="ECO:0000313" key="8">
    <source>
        <dbReference type="EMBL" id="CAD7434309.1"/>
    </source>
</evidence>
<dbReference type="InterPro" id="IPR037447">
    <property type="entry name" value="Ribosomal_eS10"/>
</dbReference>
<evidence type="ECO:0000256" key="4">
    <source>
        <dbReference type="ARBA" id="ARBA00022980"/>
    </source>
</evidence>
<evidence type="ECO:0000256" key="3">
    <source>
        <dbReference type="ARBA" id="ARBA00022490"/>
    </source>
</evidence>
<reference evidence="8" key="1">
    <citation type="submission" date="2020-11" db="EMBL/GenBank/DDBJ databases">
        <authorList>
            <person name="Tran Van P."/>
        </authorList>
    </citation>
    <scope>NUCLEOTIDE SEQUENCE</scope>
</reference>
<dbReference type="PANTHER" id="PTHR12146">
    <property type="entry name" value="40S RIBOSOMAL PROTEIN S10"/>
    <property type="match status" value="1"/>
</dbReference>